<keyword evidence="2" id="KW-1185">Reference proteome</keyword>
<dbReference type="Proteomes" id="UP001458946">
    <property type="component" value="Unassembled WGS sequence"/>
</dbReference>
<comment type="caution">
    <text evidence="1">The sequence shown here is derived from an EMBL/GenBank/DDBJ whole genome shotgun (WGS) entry which is preliminary data.</text>
</comment>
<protein>
    <submittedName>
        <fullName evidence="1">Uncharacterized protein</fullName>
    </submittedName>
</protein>
<accession>A0ABP9V9T2</accession>
<proteinExistence type="predicted"/>
<organism evidence="1 2">
    <name type="scientific">Deinococcus xinjiangensis</name>
    <dbReference type="NCBI Taxonomy" id="457454"/>
    <lineage>
        <taxon>Bacteria</taxon>
        <taxon>Thermotogati</taxon>
        <taxon>Deinococcota</taxon>
        <taxon>Deinococci</taxon>
        <taxon>Deinococcales</taxon>
        <taxon>Deinococcaceae</taxon>
        <taxon>Deinococcus</taxon>
    </lineage>
</organism>
<evidence type="ECO:0000313" key="2">
    <source>
        <dbReference type="Proteomes" id="UP001458946"/>
    </source>
</evidence>
<gene>
    <name evidence="1" type="ORF">Dxin01_00173</name>
</gene>
<reference evidence="1 2" key="1">
    <citation type="submission" date="2024-02" db="EMBL/GenBank/DDBJ databases">
        <title>Deinococcus xinjiangensis NBRC 107630.</title>
        <authorList>
            <person name="Ichikawa N."/>
            <person name="Katano-Makiyama Y."/>
            <person name="Hidaka K."/>
        </authorList>
    </citation>
    <scope>NUCLEOTIDE SEQUENCE [LARGE SCALE GENOMIC DNA]</scope>
    <source>
        <strain evidence="1 2">NBRC 107630</strain>
    </source>
</reference>
<dbReference type="EMBL" id="BAABRN010000001">
    <property type="protein sequence ID" value="GAA5500452.1"/>
    <property type="molecule type" value="Genomic_DNA"/>
</dbReference>
<dbReference type="RefSeq" id="WP_353540437.1">
    <property type="nucleotide sequence ID" value="NZ_BAABRN010000001.1"/>
</dbReference>
<sequence>MSIVRFASKIRFKTEAELKAYFQNFASQMATVFNREKTLDFAATANSGTAAEGIDYGNEVYSVSNALYPKLYLRVAYGVRYHSGQVWYAPRFTFSIGTAYTPATDSLTQIGRTLVIGASIPNIPSLMDDSGMDHLIAASSGGFLISVQITNYAGGPSGFSYWALNTFDPISGNLKPFIHLGLRPFGSYGSSSISGANHSQMAGAGAMGVQEGDYAPFFEFGNGVTLTADGERYMAAGPYCNYQGRVYTLAGNSSLVVTMDRGAQGSQGGTAEMTLPDGSKKQYEAVQISPLSPSNAYALWVAK</sequence>
<name>A0ABP9V9T2_9DEIO</name>
<evidence type="ECO:0000313" key="1">
    <source>
        <dbReference type="EMBL" id="GAA5500452.1"/>
    </source>
</evidence>